<evidence type="ECO:0000313" key="4">
    <source>
        <dbReference type="Proteomes" id="UP000215027"/>
    </source>
</evidence>
<dbReference type="PANTHER" id="PTHR37423:SF2">
    <property type="entry name" value="MEMBRANE-BOUND LYTIC MUREIN TRANSGLYCOSYLASE C"/>
    <property type="match status" value="1"/>
</dbReference>
<dbReference type="Pfam" id="PF01464">
    <property type="entry name" value="SLT"/>
    <property type="match status" value="1"/>
</dbReference>
<feature type="domain" description="Transglycosylase SLT" evidence="2">
    <location>
        <begin position="120"/>
        <end position="212"/>
    </location>
</feature>
<reference evidence="3" key="1">
    <citation type="submission" date="2016-01" db="EMBL/GenBank/DDBJ databases">
        <authorList>
            <person name="Mcilroy J.S."/>
            <person name="Karst M S."/>
            <person name="Albertsen M."/>
        </authorList>
    </citation>
    <scope>NUCLEOTIDE SEQUENCE</scope>
    <source>
        <strain evidence="3">Cfx-K</strain>
    </source>
</reference>
<gene>
    <name evidence="3" type="ORF">CFX0092_A0837</name>
</gene>
<keyword evidence="1" id="KW-0472">Membrane</keyword>
<dbReference type="InterPro" id="IPR023346">
    <property type="entry name" value="Lysozyme-like_dom_sf"/>
</dbReference>
<dbReference type="RefSeq" id="WP_095042293.1">
    <property type="nucleotide sequence ID" value="NZ_LN890655.1"/>
</dbReference>
<feature type="transmembrane region" description="Helical" evidence="1">
    <location>
        <begin position="43"/>
        <end position="62"/>
    </location>
</feature>
<dbReference type="InterPro" id="IPR008258">
    <property type="entry name" value="Transglycosylase_SLT_dom_1"/>
</dbReference>
<keyword evidence="1" id="KW-1133">Transmembrane helix</keyword>
<evidence type="ECO:0000259" key="2">
    <source>
        <dbReference type="Pfam" id="PF01464"/>
    </source>
</evidence>
<proteinExistence type="predicted"/>
<dbReference type="SUPFAM" id="SSF53955">
    <property type="entry name" value="Lysozyme-like"/>
    <property type="match status" value="1"/>
</dbReference>
<name>A0A160T2C0_9CHLR</name>
<dbReference type="EMBL" id="LN890655">
    <property type="protein sequence ID" value="CUS02715.2"/>
    <property type="molecule type" value="Genomic_DNA"/>
</dbReference>
<dbReference type="Proteomes" id="UP000215027">
    <property type="component" value="Chromosome I"/>
</dbReference>
<dbReference type="Gene3D" id="1.10.530.10">
    <property type="match status" value="1"/>
</dbReference>
<protein>
    <recommendedName>
        <fullName evidence="2">Transglycosylase SLT domain-containing protein</fullName>
    </recommendedName>
</protein>
<dbReference type="KEGG" id="pbf:CFX0092_A0837"/>
<keyword evidence="1" id="KW-0812">Transmembrane</keyword>
<accession>A0A160T2C0</accession>
<dbReference type="AlphaFoldDB" id="A0A160T2C0"/>
<keyword evidence="4" id="KW-1185">Reference proteome</keyword>
<sequence length="266" mass="28135">MTAYQDTPYYPVDSPLNQPENDDYWWAEADAEIDPMIAVQQRMMIILAAALLFFLAFGYWVVRTSNAGGNPPAEQPADPAEQQAADAAAAAAAAGAAAPAAGGIAPLFTREVQHWAPQIVAWAAEFGIDPNMAATVMQIESCGDPNAVSGSGAQGLFQVMPFHFSAGEEMQDPNTNARRGMAYLALGMEQTGGDTSRTFAGYNGGHGTAARSWETWPAETQRYYVWSTGIYEDAVAGSATSETLDQWLAAGGAGLCQQAAARLGLQ</sequence>
<organism evidence="3 4">
    <name type="scientific">Candidatus Promineifilum breve</name>
    <dbReference type="NCBI Taxonomy" id="1806508"/>
    <lineage>
        <taxon>Bacteria</taxon>
        <taxon>Bacillati</taxon>
        <taxon>Chloroflexota</taxon>
        <taxon>Ardenticatenia</taxon>
        <taxon>Candidatus Promineifilales</taxon>
        <taxon>Candidatus Promineifilaceae</taxon>
        <taxon>Candidatus Promineifilum</taxon>
    </lineage>
</organism>
<evidence type="ECO:0000313" key="3">
    <source>
        <dbReference type="EMBL" id="CUS02715.2"/>
    </source>
</evidence>
<evidence type="ECO:0000256" key="1">
    <source>
        <dbReference type="SAM" id="Phobius"/>
    </source>
</evidence>
<dbReference type="OrthoDB" id="159981at2"/>
<dbReference type="PANTHER" id="PTHR37423">
    <property type="entry name" value="SOLUBLE LYTIC MUREIN TRANSGLYCOSYLASE-RELATED"/>
    <property type="match status" value="1"/>
</dbReference>